<accession>A0A318S242</accession>
<evidence type="ECO:0000259" key="1">
    <source>
        <dbReference type="PROSITE" id="PS50234"/>
    </source>
</evidence>
<dbReference type="SMART" id="SM00327">
    <property type="entry name" value="VWA"/>
    <property type="match status" value="1"/>
</dbReference>
<feature type="domain" description="VWFA" evidence="1">
    <location>
        <begin position="45"/>
        <end position="217"/>
    </location>
</feature>
<dbReference type="InterPro" id="IPR036465">
    <property type="entry name" value="vWFA_dom_sf"/>
</dbReference>
<dbReference type="SUPFAM" id="SSF53300">
    <property type="entry name" value="vWA-like"/>
    <property type="match status" value="1"/>
</dbReference>
<dbReference type="OrthoDB" id="9781333at2"/>
<keyword evidence="3" id="KW-1185">Reference proteome</keyword>
<dbReference type="PANTHER" id="PTHR10579">
    <property type="entry name" value="CALCIUM-ACTIVATED CHLORIDE CHANNEL REGULATOR"/>
    <property type="match status" value="1"/>
</dbReference>
<dbReference type="InterPro" id="IPR002035">
    <property type="entry name" value="VWF_A"/>
</dbReference>
<organism evidence="2 3">
    <name type="scientific">Deinococcus yavapaiensis KR-236</name>
    <dbReference type="NCBI Taxonomy" id="694435"/>
    <lineage>
        <taxon>Bacteria</taxon>
        <taxon>Thermotogati</taxon>
        <taxon>Deinococcota</taxon>
        <taxon>Deinococci</taxon>
        <taxon>Deinococcales</taxon>
        <taxon>Deinococcaceae</taxon>
        <taxon>Deinococcus</taxon>
    </lineage>
</organism>
<protein>
    <submittedName>
        <fullName evidence="2">Ca-activated chloride channel family protein</fullName>
    </submittedName>
</protein>
<evidence type="ECO:0000313" key="3">
    <source>
        <dbReference type="Proteomes" id="UP000248326"/>
    </source>
</evidence>
<name>A0A318S242_9DEIO</name>
<dbReference type="InterPro" id="IPR051266">
    <property type="entry name" value="CLCR"/>
</dbReference>
<reference evidence="2 3" key="1">
    <citation type="submission" date="2018-06" db="EMBL/GenBank/DDBJ databases">
        <title>Genomic Encyclopedia of Type Strains, Phase IV (KMG-IV): sequencing the most valuable type-strain genomes for metagenomic binning, comparative biology and taxonomic classification.</title>
        <authorList>
            <person name="Goeker M."/>
        </authorList>
    </citation>
    <scope>NUCLEOTIDE SEQUENCE [LARGE SCALE GENOMIC DNA]</scope>
    <source>
        <strain evidence="2 3">DSM 18048</strain>
    </source>
</reference>
<gene>
    <name evidence="2" type="ORF">DES52_11342</name>
</gene>
<dbReference type="PROSITE" id="PS50234">
    <property type="entry name" value="VWFA"/>
    <property type="match status" value="1"/>
</dbReference>
<dbReference type="AlphaFoldDB" id="A0A318S242"/>
<proteinExistence type="predicted"/>
<dbReference type="Gene3D" id="3.40.50.410">
    <property type="entry name" value="von Willebrand factor, type A domain"/>
    <property type="match status" value="1"/>
</dbReference>
<dbReference type="Pfam" id="PF00092">
    <property type="entry name" value="VWA"/>
    <property type="match status" value="1"/>
</dbReference>
<dbReference type="PANTHER" id="PTHR10579:SF43">
    <property type="entry name" value="ZINC FINGER (C3HC4-TYPE RING FINGER) FAMILY PROTEIN"/>
    <property type="match status" value="1"/>
</dbReference>
<dbReference type="Proteomes" id="UP000248326">
    <property type="component" value="Unassembled WGS sequence"/>
</dbReference>
<dbReference type="EMBL" id="QJSX01000013">
    <property type="protein sequence ID" value="PYE51996.1"/>
    <property type="molecule type" value="Genomic_DNA"/>
</dbReference>
<sequence length="418" mass="44977">MHEPRLELLPLHAALRTSHSTDVTLLIRVHAPALPARTTRRVPLNLALVLDRSGSMSGEPLEMAKRAAIAAVRQARADDRLSVVTFDDTVHVTAASQTITNRDAVIAAIERVEAGGSTDLHGGWLEGAMQVAAHVQANALNRVVVLSDGRANHGVTNGRDIARNVRGLTERGVSTTTIGLGGHYDENLLLSMATAGDGSFEHVEDATRLPTFFEEELQGLTRTAGRTVSLGIEPNPEFDVRLMDVLNDFKRNDHGRLQLPNLVAGQVIEVVATLQVPAQLGREGLSVSIANVRLAWTDLEGTRHARRFPVVLNVYSASDADALPNDAVVQSVAAVLRSARYKRDAVRALDQGDRRAARQTFEAASFALLAAPLDAASLSQELADVQALSDALDRGDTALSRKRALSQAHARAHSKPRK</sequence>
<comment type="caution">
    <text evidence="2">The sequence shown here is derived from an EMBL/GenBank/DDBJ whole genome shotgun (WGS) entry which is preliminary data.</text>
</comment>
<dbReference type="RefSeq" id="WP_110887764.1">
    <property type="nucleotide sequence ID" value="NZ_QJSX01000013.1"/>
</dbReference>
<evidence type="ECO:0000313" key="2">
    <source>
        <dbReference type="EMBL" id="PYE51996.1"/>
    </source>
</evidence>